<dbReference type="AlphaFoldDB" id="F1Z532"/>
<evidence type="ECO:0000256" key="1">
    <source>
        <dbReference type="ARBA" id="ARBA00004141"/>
    </source>
</evidence>
<comment type="subcellular location">
    <subcellularLocation>
        <location evidence="1">Membrane</location>
        <topology evidence="1">Multi-pass membrane protein</topology>
    </subcellularLocation>
</comment>
<comment type="caution">
    <text evidence="7">The sequence shown here is derived from an EMBL/GenBank/DDBJ whole genome shotgun (WGS) entry which is preliminary data.</text>
</comment>
<feature type="transmembrane region" description="Helical" evidence="5">
    <location>
        <begin position="440"/>
        <end position="460"/>
    </location>
</feature>
<keyword evidence="8" id="KW-1185">Reference proteome</keyword>
<feature type="transmembrane region" description="Helical" evidence="5">
    <location>
        <begin position="186"/>
        <end position="203"/>
    </location>
</feature>
<evidence type="ECO:0000259" key="6">
    <source>
        <dbReference type="Pfam" id="PF04932"/>
    </source>
</evidence>
<dbReference type="InterPro" id="IPR051533">
    <property type="entry name" value="WaaL-like"/>
</dbReference>
<feature type="domain" description="O-antigen ligase-related" evidence="6">
    <location>
        <begin position="306"/>
        <end position="449"/>
    </location>
</feature>
<dbReference type="InterPro" id="IPR007016">
    <property type="entry name" value="O-antigen_ligase-rel_domated"/>
</dbReference>
<dbReference type="RefSeq" id="WP_008068862.1">
    <property type="nucleotide sequence ID" value="NZ_AQWK01000005.1"/>
</dbReference>
<keyword evidence="3 5" id="KW-1133">Transmembrane helix</keyword>
<dbReference type="InParanoid" id="F1Z532"/>
<dbReference type="eggNOG" id="COG3307">
    <property type="taxonomic scope" value="Bacteria"/>
</dbReference>
<keyword evidence="2 5" id="KW-0812">Transmembrane</keyword>
<dbReference type="EMBL" id="AEWJ01000023">
    <property type="protein sequence ID" value="EGD59997.1"/>
    <property type="molecule type" value="Genomic_DNA"/>
</dbReference>
<feature type="transmembrane region" description="Helical" evidence="5">
    <location>
        <begin position="296"/>
        <end position="313"/>
    </location>
</feature>
<evidence type="ECO:0000313" key="7">
    <source>
        <dbReference type="EMBL" id="EGD59997.1"/>
    </source>
</evidence>
<dbReference type="PANTHER" id="PTHR37422:SF23">
    <property type="entry name" value="TEICHURONIC ACID BIOSYNTHESIS PROTEIN TUAE"/>
    <property type="match status" value="1"/>
</dbReference>
<evidence type="ECO:0000256" key="4">
    <source>
        <dbReference type="ARBA" id="ARBA00023136"/>
    </source>
</evidence>
<feature type="transmembrane region" description="Helical" evidence="5">
    <location>
        <begin position="268"/>
        <end position="289"/>
    </location>
</feature>
<dbReference type="OrthoDB" id="7209936at2"/>
<sequence length="530" mass="58268">MATGLEQTEQVGHYKITVFPGYHRPAGPRWRNLGLLALLFGFGLAFGAAIAWLPTERLSLLVIPVAVLAALTVWVLPEGTEPPTRLMTWMFTAYFVALTLWPYYLAISLPGFPLIEIRRVFVALAILAMMVSLSISRSFRQRMKEIIGASPWIFRLFGTFVVIQMLSLPLARSFPAATSAFVRDQLGWTAVLFMSSYVFTRPGEIGKWAAILRGMAIVMVFMGIAEYHNKAILWANHIPSFLQVGDPGVQRILSPVFRSNVYRINGTFPVSLSLAEWLALTMPFFLYYIFFGRRMAIRIFCVIGDALVFLAIILTQARIGLIGTLVAHSVFVAVWAMRARRLQRGSVLPTIALAAYPVLLVSLIGAVMTVPALRVRVLGGGAQAASTQGRIEQFHMAVPMIMRRPVLGYGVGQAPLQLGWADPSGQISIDSYILTLLLDYGVPGFAVYVSLMGVAITQGFRLSMKGDEDSENGYAGAAAICLCIWLACQNALSQEDNASFIFMIVGMIAAISWRDRHPRPAPATPAQIES</sequence>
<feature type="transmembrane region" description="Helical" evidence="5">
    <location>
        <begin position="33"/>
        <end position="52"/>
    </location>
</feature>
<evidence type="ECO:0000313" key="8">
    <source>
        <dbReference type="Proteomes" id="UP000004728"/>
    </source>
</evidence>
<feature type="transmembrane region" description="Helical" evidence="5">
    <location>
        <begin position="147"/>
        <end position="166"/>
    </location>
</feature>
<evidence type="ECO:0000256" key="5">
    <source>
        <dbReference type="SAM" id="Phobius"/>
    </source>
</evidence>
<dbReference type="PANTHER" id="PTHR37422">
    <property type="entry name" value="TEICHURONIC ACID BIOSYNTHESIS PROTEIN TUAE"/>
    <property type="match status" value="1"/>
</dbReference>
<name>F1Z532_9SPHN</name>
<feature type="transmembrane region" description="Helical" evidence="5">
    <location>
        <begin position="210"/>
        <end position="227"/>
    </location>
</feature>
<proteinExistence type="predicted"/>
<accession>F1Z532</accession>
<evidence type="ECO:0000256" key="3">
    <source>
        <dbReference type="ARBA" id="ARBA00022989"/>
    </source>
</evidence>
<protein>
    <submittedName>
        <fullName evidence="7">Putative diutan polysaccharide polymerase</fullName>
    </submittedName>
</protein>
<dbReference type="HOGENOM" id="CLU_515480_0_0_5"/>
<feature type="transmembrane region" description="Helical" evidence="5">
    <location>
        <begin position="117"/>
        <end position="135"/>
    </location>
</feature>
<dbReference type="Pfam" id="PF04932">
    <property type="entry name" value="Wzy_C"/>
    <property type="match status" value="1"/>
</dbReference>
<organism evidence="7 8">
    <name type="scientific">Novosphingobium nitrogenifigens DSM 19370</name>
    <dbReference type="NCBI Taxonomy" id="983920"/>
    <lineage>
        <taxon>Bacteria</taxon>
        <taxon>Pseudomonadati</taxon>
        <taxon>Pseudomonadota</taxon>
        <taxon>Alphaproteobacteria</taxon>
        <taxon>Sphingomonadales</taxon>
        <taxon>Sphingomonadaceae</taxon>
        <taxon>Novosphingobium</taxon>
    </lineage>
</organism>
<evidence type="ECO:0000256" key="2">
    <source>
        <dbReference type="ARBA" id="ARBA00022692"/>
    </source>
</evidence>
<feature type="transmembrane region" description="Helical" evidence="5">
    <location>
        <begin position="88"/>
        <end position="105"/>
    </location>
</feature>
<feature type="transmembrane region" description="Helical" evidence="5">
    <location>
        <begin position="58"/>
        <end position="76"/>
    </location>
</feature>
<keyword evidence="4 5" id="KW-0472">Membrane</keyword>
<dbReference type="Proteomes" id="UP000004728">
    <property type="component" value="Unassembled WGS sequence"/>
</dbReference>
<gene>
    <name evidence="7" type="ORF">Y88_1871</name>
</gene>
<dbReference type="GO" id="GO:0016020">
    <property type="term" value="C:membrane"/>
    <property type="evidence" value="ECO:0007669"/>
    <property type="project" value="UniProtKB-SubCell"/>
</dbReference>
<feature type="transmembrane region" description="Helical" evidence="5">
    <location>
        <begin position="348"/>
        <end position="368"/>
    </location>
</feature>
<reference evidence="7 8" key="1">
    <citation type="journal article" date="2012" name="J. Bacteriol.">
        <title>Draft Genome Sequence of Novosphingobium nitrogenifigens Y88T.</title>
        <authorList>
            <person name="Strabala T.J."/>
            <person name="Macdonald L."/>
            <person name="Liu V."/>
            <person name="Smit A.M."/>
        </authorList>
    </citation>
    <scope>NUCLEOTIDE SEQUENCE [LARGE SCALE GENOMIC DNA]</scope>
    <source>
        <strain evidence="7 8">DSM 19370</strain>
    </source>
</reference>
<dbReference type="STRING" id="983920.Y88_1871"/>
<feature type="transmembrane region" description="Helical" evidence="5">
    <location>
        <begin position="319"/>
        <end position="336"/>
    </location>
</feature>